<name>A0ABP8NJE4_9BACT</name>
<dbReference type="Gene3D" id="3.40.630.30">
    <property type="match status" value="1"/>
</dbReference>
<keyword evidence="3" id="KW-1185">Reference proteome</keyword>
<comment type="caution">
    <text evidence="2">The sequence shown here is derived from an EMBL/GenBank/DDBJ whole genome shotgun (WGS) entry which is preliminary data.</text>
</comment>
<proteinExistence type="predicted"/>
<dbReference type="Proteomes" id="UP001500067">
    <property type="component" value="Unassembled WGS sequence"/>
</dbReference>
<evidence type="ECO:0000259" key="1">
    <source>
        <dbReference type="PROSITE" id="PS51186"/>
    </source>
</evidence>
<dbReference type="InterPro" id="IPR000182">
    <property type="entry name" value="GNAT_dom"/>
</dbReference>
<evidence type="ECO:0000313" key="2">
    <source>
        <dbReference type="EMBL" id="GAA4466827.1"/>
    </source>
</evidence>
<organism evidence="2 3">
    <name type="scientific">Nemorincola caseinilytica</name>
    <dbReference type="NCBI Taxonomy" id="2054315"/>
    <lineage>
        <taxon>Bacteria</taxon>
        <taxon>Pseudomonadati</taxon>
        <taxon>Bacteroidota</taxon>
        <taxon>Chitinophagia</taxon>
        <taxon>Chitinophagales</taxon>
        <taxon>Chitinophagaceae</taxon>
        <taxon>Nemorincola</taxon>
    </lineage>
</organism>
<dbReference type="RefSeq" id="WP_345082932.1">
    <property type="nucleotide sequence ID" value="NZ_BAABFA010000014.1"/>
</dbReference>
<dbReference type="InterPro" id="IPR016181">
    <property type="entry name" value="Acyl_CoA_acyltransferase"/>
</dbReference>
<reference evidence="3" key="1">
    <citation type="journal article" date="2019" name="Int. J. Syst. Evol. Microbiol.">
        <title>The Global Catalogue of Microorganisms (GCM) 10K type strain sequencing project: providing services to taxonomists for standard genome sequencing and annotation.</title>
        <authorList>
            <consortium name="The Broad Institute Genomics Platform"/>
            <consortium name="The Broad Institute Genome Sequencing Center for Infectious Disease"/>
            <person name="Wu L."/>
            <person name="Ma J."/>
        </authorList>
    </citation>
    <scope>NUCLEOTIDE SEQUENCE [LARGE SCALE GENOMIC DNA]</scope>
    <source>
        <strain evidence="3">JCM 32105</strain>
    </source>
</reference>
<dbReference type="PANTHER" id="PTHR43441:SF2">
    <property type="entry name" value="FAMILY ACETYLTRANSFERASE, PUTATIVE (AFU_ORTHOLOGUE AFUA_7G00850)-RELATED"/>
    <property type="match status" value="1"/>
</dbReference>
<protein>
    <submittedName>
        <fullName evidence="2">GNAT family protein</fullName>
    </submittedName>
</protein>
<dbReference type="PANTHER" id="PTHR43441">
    <property type="entry name" value="RIBOSOMAL-PROTEIN-SERINE ACETYLTRANSFERASE"/>
    <property type="match status" value="1"/>
</dbReference>
<dbReference type="SUPFAM" id="SSF55729">
    <property type="entry name" value="Acyl-CoA N-acyltransferases (Nat)"/>
    <property type="match status" value="1"/>
</dbReference>
<evidence type="ECO:0000313" key="3">
    <source>
        <dbReference type="Proteomes" id="UP001500067"/>
    </source>
</evidence>
<dbReference type="InterPro" id="IPR051908">
    <property type="entry name" value="Ribosomal_N-acetyltransferase"/>
</dbReference>
<gene>
    <name evidence="2" type="ORF">GCM10023093_21540</name>
</gene>
<dbReference type="EMBL" id="BAABFA010000014">
    <property type="protein sequence ID" value="GAA4466827.1"/>
    <property type="molecule type" value="Genomic_DNA"/>
</dbReference>
<dbReference type="Pfam" id="PF13302">
    <property type="entry name" value="Acetyltransf_3"/>
    <property type="match status" value="1"/>
</dbReference>
<feature type="domain" description="N-acetyltransferase" evidence="1">
    <location>
        <begin position="10"/>
        <end position="171"/>
    </location>
</feature>
<dbReference type="PROSITE" id="PS51186">
    <property type="entry name" value="GNAT"/>
    <property type="match status" value="1"/>
</dbReference>
<sequence length="185" mass="20824">MTSITVDDNLLLRSYTPDDAGALFAAIDSQRQHLSPWLGWVAATTKPEHSTEFIQRSQMQMRDQEALPLGIFYNGAIIGGTGMYNWQHDIKRAQVGYWIGREHEGRGIVTRSLAALLDHLFTRAGLNKVEIHYIPTNKRSGRVAERLGFRIEGIIRKGVMNNGAPEDLVVTGLLKHEWRNPFSQG</sequence>
<accession>A0ABP8NJE4</accession>